<dbReference type="PANTHER" id="PTHR34070:SF1">
    <property type="entry name" value="DNA ALKYLATION REPAIR PROTEIN"/>
    <property type="match status" value="1"/>
</dbReference>
<dbReference type="CDD" id="cd07064">
    <property type="entry name" value="AlkD_like_1"/>
    <property type="match status" value="1"/>
</dbReference>
<keyword evidence="2" id="KW-1185">Reference proteome</keyword>
<name>A0ABP7EA19_9ACTN</name>
<protein>
    <submittedName>
        <fullName evidence="1">DNA alkylation repair protein</fullName>
    </submittedName>
</protein>
<accession>A0ABP7EA19</accession>
<dbReference type="PANTHER" id="PTHR34070">
    <property type="entry name" value="ARMADILLO-TYPE FOLD"/>
    <property type="match status" value="1"/>
</dbReference>
<dbReference type="Gene3D" id="1.25.10.90">
    <property type="match status" value="1"/>
</dbReference>
<sequence>MQERTQLGTEARALVTAVREGLSASADPDRAVQQQRYMKSTMPFRGVPAPVLRSVVGPLVADHQLHDRTQWEGVVRTLWDQAAYREERYAALSIAGDRRYRSHQDPDCLDLYEHLVVTGAWWDHVDVVAIHLIGPIQRASRPALDATLRAWATDPDRWLRRTAIIHQVGSAEELDRQLLVECLLPNLADREFFIRKAIGWALRQHARVDPDWVRGFVAEHEDRMSGLSRREATKHLT</sequence>
<dbReference type="EMBL" id="BAAAYX010000020">
    <property type="protein sequence ID" value="GAA3715961.1"/>
    <property type="molecule type" value="Genomic_DNA"/>
</dbReference>
<dbReference type="InterPro" id="IPR016024">
    <property type="entry name" value="ARM-type_fold"/>
</dbReference>
<dbReference type="SUPFAM" id="SSF48371">
    <property type="entry name" value="ARM repeat"/>
    <property type="match status" value="1"/>
</dbReference>
<gene>
    <name evidence="1" type="ORF">GCM10022204_39480</name>
</gene>
<proteinExistence type="predicted"/>
<dbReference type="InterPro" id="IPR014825">
    <property type="entry name" value="DNA_alkylation"/>
</dbReference>
<dbReference type="Pfam" id="PF08713">
    <property type="entry name" value="DNA_alkylation"/>
    <property type="match status" value="1"/>
</dbReference>
<evidence type="ECO:0000313" key="2">
    <source>
        <dbReference type="Proteomes" id="UP001500051"/>
    </source>
</evidence>
<reference evidence="2" key="1">
    <citation type="journal article" date="2019" name="Int. J. Syst. Evol. Microbiol.">
        <title>The Global Catalogue of Microorganisms (GCM) 10K type strain sequencing project: providing services to taxonomists for standard genome sequencing and annotation.</title>
        <authorList>
            <consortium name="The Broad Institute Genomics Platform"/>
            <consortium name="The Broad Institute Genome Sequencing Center for Infectious Disease"/>
            <person name="Wu L."/>
            <person name="Ma J."/>
        </authorList>
    </citation>
    <scope>NUCLEOTIDE SEQUENCE [LARGE SCALE GENOMIC DNA]</scope>
    <source>
        <strain evidence="2">JCM 16548</strain>
    </source>
</reference>
<dbReference type="Proteomes" id="UP001500051">
    <property type="component" value="Unassembled WGS sequence"/>
</dbReference>
<dbReference type="RefSeq" id="WP_344814171.1">
    <property type="nucleotide sequence ID" value="NZ_BAAAYX010000020.1"/>
</dbReference>
<comment type="caution">
    <text evidence="1">The sequence shown here is derived from an EMBL/GenBank/DDBJ whole genome shotgun (WGS) entry which is preliminary data.</text>
</comment>
<organism evidence="1 2">
    <name type="scientific">Microlunatus aurantiacus</name>
    <dbReference type="NCBI Taxonomy" id="446786"/>
    <lineage>
        <taxon>Bacteria</taxon>
        <taxon>Bacillati</taxon>
        <taxon>Actinomycetota</taxon>
        <taxon>Actinomycetes</taxon>
        <taxon>Propionibacteriales</taxon>
        <taxon>Propionibacteriaceae</taxon>
        <taxon>Microlunatus</taxon>
    </lineage>
</organism>
<evidence type="ECO:0000313" key="1">
    <source>
        <dbReference type="EMBL" id="GAA3715961.1"/>
    </source>
</evidence>